<keyword evidence="3" id="KW-1185">Reference proteome</keyword>
<name>A0A0E0LIP9_ORYPU</name>
<feature type="region of interest" description="Disordered" evidence="1">
    <location>
        <begin position="144"/>
        <end position="172"/>
    </location>
</feature>
<evidence type="ECO:0000313" key="3">
    <source>
        <dbReference type="Proteomes" id="UP000026962"/>
    </source>
</evidence>
<feature type="compositionally biased region" description="Pro residues" evidence="1">
    <location>
        <begin position="154"/>
        <end position="167"/>
    </location>
</feature>
<sequence length="330" mass="35702">MNQKEDVDAHQDPLPSTALLARWRSAPLPCSAATRLGARSGGDDEMGFHFYAKGKEGGKIPEYSKEFQAVHQAIISTPAPGIAALEKLKHAGLCTVESVVYSPRKDLQIKGISEAKESSRCNAGRKAYNVDIYRNTMTPQLPDLCPRGLGLPDPHAPGPPPPSPPPGRYYHGQAAAGCLPSSQIWPPVPDVAAAEVSVYRSGVHEAVCPVTAASPSHRSGGGWRKDGEGGREEARVVEREEGGRRERAWGDGEKGYVVVKMANWRRRHPGRTLEDYDRCHIQRHEDIATLWQWYCGEGHGHGKTSSPQPLAPYLTGIVAKGMGIAKGSKG</sequence>
<accession>A0A0E0LIP9</accession>
<dbReference type="GO" id="GO:0000166">
    <property type="term" value="F:nucleotide binding"/>
    <property type="evidence" value="ECO:0007669"/>
    <property type="project" value="InterPro"/>
</dbReference>
<reference evidence="2" key="1">
    <citation type="submission" date="2015-04" db="UniProtKB">
        <authorList>
            <consortium name="EnsemblPlants"/>
        </authorList>
    </citation>
    <scope>IDENTIFICATION</scope>
</reference>
<dbReference type="Gramene" id="OPUNC07G07580.1">
    <property type="protein sequence ID" value="OPUNC07G07580.1"/>
    <property type="gene ID" value="OPUNC07G07580"/>
</dbReference>
<evidence type="ECO:0000256" key="1">
    <source>
        <dbReference type="SAM" id="MobiDB-lite"/>
    </source>
</evidence>
<dbReference type="InterPro" id="IPR010995">
    <property type="entry name" value="DNA_repair_Rad51/TF_NusA_a-hlx"/>
</dbReference>
<dbReference type="HOGENOM" id="CLU_843033_0_0_1"/>
<proteinExistence type="predicted"/>
<feature type="region of interest" description="Disordered" evidence="1">
    <location>
        <begin position="212"/>
        <end position="234"/>
    </location>
</feature>
<organism evidence="2">
    <name type="scientific">Oryza punctata</name>
    <name type="common">Red rice</name>
    <dbReference type="NCBI Taxonomy" id="4537"/>
    <lineage>
        <taxon>Eukaryota</taxon>
        <taxon>Viridiplantae</taxon>
        <taxon>Streptophyta</taxon>
        <taxon>Embryophyta</taxon>
        <taxon>Tracheophyta</taxon>
        <taxon>Spermatophyta</taxon>
        <taxon>Magnoliopsida</taxon>
        <taxon>Liliopsida</taxon>
        <taxon>Poales</taxon>
        <taxon>Poaceae</taxon>
        <taxon>BOP clade</taxon>
        <taxon>Oryzoideae</taxon>
        <taxon>Oryzeae</taxon>
        <taxon>Oryzinae</taxon>
        <taxon>Oryza</taxon>
    </lineage>
</organism>
<dbReference type="EnsemblPlants" id="OPUNC07G07580.1">
    <property type="protein sequence ID" value="OPUNC07G07580.1"/>
    <property type="gene ID" value="OPUNC07G07580"/>
</dbReference>
<protein>
    <submittedName>
        <fullName evidence="2">Uncharacterized protein</fullName>
    </submittedName>
</protein>
<dbReference type="SUPFAM" id="SSF47794">
    <property type="entry name" value="Rad51 N-terminal domain-like"/>
    <property type="match status" value="1"/>
</dbReference>
<evidence type="ECO:0000313" key="2">
    <source>
        <dbReference type="EnsemblPlants" id="OPUNC07G07580.1"/>
    </source>
</evidence>
<reference evidence="2" key="2">
    <citation type="submission" date="2018-05" db="EMBL/GenBank/DDBJ databases">
        <title>OpunRS2 (Oryza punctata Reference Sequence Version 2).</title>
        <authorList>
            <person name="Zhang J."/>
            <person name="Kudrna D."/>
            <person name="Lee S."/>
            <person name="Talag J."/>
            <person name="Welchert J."/>
            <person name="Wing R.A."/>
        </authorList>
    </citation>
    <scope>NUCLEOTIDE SEQUENCE [LARGE SCALE GENOMIC DNA]</scope>
</reference>
<dbReference type="AlphaFoldDB" id="A0A0E0LIP9"/>
<dbReference type="Proteomes" id="UP000026962">
    <property type="component" value="Chromosome 7"/>
</dbReference>
<feature type="compositionally biased region" description="Basic and acidic residues" evidence="1">
    <location>
        <begin position="223"/>
        <end position="234"/>
    </location>
</feature>
<dbReference type="STRING" id="4537.A0A0E0LIP9"/>
<dbReference type="Gene3D" id="1.10.150.20">
    <property type="entry name" value="5' to 3' exonuclease, C-terminal subdomain"/>
    <property type="match status" value="1"/>
</dbReference>